<dbReference type="RefSeq" id="XP_040636214.1">
    <property type="nucleotide sequence ID" value="XM_040782647.1"/>
</dbReference>
<evidence type="ECO:0000313" key="3">
    <source>
        <dbReference type="Proteomes" id="UP000019804"/>
    </source>
</evidence>
<reference evidence="3" key="1">
    <citation type="journal article" date="2014" name="Nat. Commun.">
        <title>Genomic adaptations of the halophilic Dead Sea filamentous fungus Eurotium rubrum.</title>
        <authorList>
            <person name="Kis-Papo T."/>
            <person name="Weig A.R."/>
            <person name="Riley R."/>
            <person name="Persoh D."/>
            <person name="Salamov A."/>
            <person name="Sun H."/>
            <person name="Lipzen A."/>
            <person name="Wasser S.P."/>
            <person name="Rambold G."/>
            <person name="Grigoriev I.V."/>
            <person name="Nevo E."/>
        </authorList>
    </citation>
    <scope>NUCLEOTIDE SEQUENCE [LARGE SCALE GENOMIC DNA]</scope>
    <source>
        <strain evidence="3">CBS 135680</strain>
    </source>
</reference>
<dbReference type="OrthoDB" id="548474at2759"/>
<feature type="region of interest" description="Disordered" evidence="1">
    <location>
        <begin position="129"/>
        <end position="154"/>
    </location>
</feature>
<dbReference type="GO" id="GO:0070682">
    <property type="term" value="P:proteasome regulatory particle assembly"/>
    <property type="evidence" value="ECO:0007669"/>
    <property type="project" value="InterPro"/>
</dbReference>
<feature type="compositionally biased region" description="Basic and acidic residues" evidence="1">
    <location>
        <begin position="130"/>
        <end position="142"/>
    </location>
</feature>
<dbReference type="AlphaFoldDB" id="A0A017S6R2"/>
<accession>A0A017S6R2</accession>
<dbReference type="GO" id="GO:0030674">
    <property type="term" value="F:protein-macromolecule adaptor activity"/>
    <property type="evidence" value="ECO:0007669"/>
    <property type="project" value="TreeGrafter"/>
</dbReference>
<dbReference type="Proteomes" id="UP000019804">
    <property type="component" value="Unassembled WGS sequence"/>
</dbReference>
<sequence length="154" mass="17085">MSDHPNPIFTHYTFADAIKELPILALFAKASELQNSIAHLHRSNDEMKAFVAESCDSEEDKREIEDYVSENEGVLAKFTERIALLKAEVERRGQRWIEVANMNGTDTNKENADAQPSEAQLAINGTVGNEAHHNDADQETGNRDASAGQNGIYL</sequence>
<protein>
    <submittedName>
        <fullName evidence="2">Uncharacterized protein</fullName>
    </submittedName>
</protein>
<dbReference type="PANTHER" id="PTHR40422">
    <property type="entry name" value="TRANSLATION MACHINERY-ASSOCIATED PROTEIN 17"/>
    <property type="match status" value="1"/>
</dbReference>
<dbReference type="GeneID" id="63697771"/>
<dbReference type="PANTHER" id="PTHR40422:SF1">
    <property type="entry name" value="TRANSLATION MACHINERY-ASSOCIATED PROTEIN 17"/>
    <property type="match status" value="1"/>
</dbReference>
<gene>
    <name evidence="2" type="ORF">EURHEDRAFT_415291</name>
</gene>
<dbReference type="HOGENOM" id="CLU_072829_2_1_1"/>
<organism evidence="2 3">
    <name type="scientific">Aspergillus ruber (strain CBS 135680)</name>
    <dbReference type="NCBI Taxonomy" id="1388766"/>
    <lineage>
        <taxon>Eukaryota</taxon>
        <taxon>Fungi</taxon>
        <taxon>Dikarya</taxon>
        <taxon>Ascomycota</taxon>
        <taxon>Pezizomycotina</taxon>
        <taxon>Eurotiomycetes</taxon>
        <taxon>Eurotiomycetidae</taxon>
        <taxon>Eurotiales</taxon>
        <taxon>Aspergillaceae</taxon>
        <taxon>Aspergillus</taxon>
        <taxon>Aspergillus subgen. Aspergillus</taxon>
    </lineage>
</organism>
<evidence type="ECO:0000256" key="1">
    <source>
        <dbReference type="SAM" id="MobiDB-lite"/>
    </source>
</evidence>
<name>A0A017S6R2_ASPRC</name>
<dbReference type="InterPro" id="IPR038966">
    <property type="entry name" value="TMA17"/>
</dbReference>
<dbReference type="STRING" id="1388766.A0A017S6R2"/>
<dbReference type="EMBL" id="KK088436">
    <property type="protein sequence ID" value="EYE92526.1"/>
    <property type="molecule type" value="Genomic_DNA"/>
</dbReference>
<proteinExistence type="predicted"/>
<keyword evidence="3" id="KW-1185">Reference proteome</keyword>
<evidence type="ECO:0000313" key="2">
    <source>
        <dbReference type="EMBL" id="EYE92526.1"/>
    </source>
</evidence>